<comment type="caution">
    <text evidence="1">The sequence shown here is derived from an EMBL/GenBank/DDBJ whole genome shotgun (WGS) entry which is preliminary data.</text>
</comment>
<dbReference type="RefSeq" id="WP_181473110.1">
    <property type="nucleotide sequence ID" value="NZ_JACEFG010000003.1"/>
</dbReference>
<dbReference type="AlphaFoldDB" id="A0A838CW62"/>
<accession>A0A838CW62</accession>
<gene>
    <name evidence="1" type="ORF">H0266_14325</name>
</gene>
<evidence type="ECO:0000313" key="2">
    <source>
        <dbReference type="Proteomes" id="UP000571017"/>
    </source>
</evidence>
<dbReference type="EMBL" id="JACEFG010000003">
    <property type="protein sequence ID" value="MBA2176069.1"/>
    <property type="molecule type" value="Genomic_DNA"/>
</dbReference>
<proteinExistence type="predicted"/>
<evidence type="ECO:0000313" key="1">
    <source>
        <dbReference type="EMBL" id="MBA2176069.1"/>
    </source>
</evidence>
<protein>
    <submittedName>
        <fullName evidence="1">Uncharacterized protein</fullName>
    </submittedName>
</protein>
<keyword evidence="2" id="KW-1185">Reference proteome</keyword>
<name>A0A838CW62_9BACI</name>
<reference evidence="1 2" key="1">
    <citation type="journal article" date="2004" name="Extremophiles">
        <title>Halobacillus locisalis sp. nov., a halophilic bacterium isolated from a marine solar saltern of the Yellow Sea in Korea.</title>
        <authorList>
            <person name="Yoon J.H."/>
            <person name="Kang K.H."/>
            <person name="Oh T.K."/>
            <person name="Park Y.H."/>
        </authorList>
    </citation>
    <scope>NUCLEOTIDE SEQUENCE [LARGE SCALE GENOMIC DNA]</scope>
    <source>
        <strain evidence="1 2">KCTC 3788</strain>
    </source>
</reference>
<sequence>MYMLIRYVDDKRQSLKKSSSSVTKYFDDYEEAVGLKNKINQHTSLPQKNGRLKKRNNFRFFFMQICSKT</sequence>
<dbReference type="Proteomes" id="UP000571017">
    <property type="component" value="Unassembled WGS sequence"/>
</dbReference>
<organism evidence="1 2">
    <name type="scientific">Halobacillus locisalis</name>
    <dbReference type="NCBI Taxonomy" id="220753"/>
    <lineage>
        <taxon>Bacteria</taxon>
        <taxon>Bacillati</taxon>
        <taxon>Bacillota</taxon>
        <taxon>Bacilli</taxon>
        <taxon>Bacillales</taxon>
        <taxon>Bacillaceae</taxon>
        <taxon>Halobacillus</taxon>
    </lineage>
</organism>